<proteinExistence type="predicted"/>
<feature type="domain" description="F-box" evidence="4">
    <location>
        <begin position="6"/>
        <end position="52"/>
    </location>
</feature>
<reference evidence="5" key="1">
    <citation type="journal article" date="2020" name="Stud. Mycol.">
        <title>101 Dothideomycetes genomes: a test case for predicting lifestyles and emergence of pathogens.</title>
        <authorList>
            <person name="Haridas S."/>
            <person name="Albert R."/>
            <person name="Binder M."/>
            <person name="Bloem J."/>
            <person name="Labutti K."/>
            <person name="Salamov A."/>
            <person name="Andreopoulos B."/>
            <person name="Baker S."/>
            <person name="Barry K."/>
            <person name="Bills G."/>
            <person name="Bluhm B."/>
            <person name="Cannon C."/>
            <person name="Castanera R."/>
            <person name="Culley D."/>
            <person name="Daum C."/>
            <person name="Ezra D."/>
            <person name="Gonzalez J."/>
            <person name="Henrissat B."/>
            <person name="Kuo A."/>
            <person name="Liang C."/>
            <person name="Lipzen A."/>
            <person name="Lutzoni F."/>
            <person name="Magnuson J."/>
            <person name="Mondo S."/>
            <person name="Nolan M."/>
            <person name="Ohm R."/>
            <person name="Pangilinan J."/>
            <person name="Park H.-J."/>
            <person name="Ramirez L."/>
            <person name="Alfaro M."/>
            <person name="Sun H."/>
            <person name="Tritt A."/>
            <person name="Yoshinaga Y."/>
            <person name="Zwiers L.-H."/>
            <person name="Turgeon B."/>
            <person name="Goodwin S."/>
            <person name="Spatafora J."/>
            <person name="Crous P."/>
            <person name="Grigoriev I."/>
        </authorList>
    </citation>
    <scope>NUCLEOTIDE SEQUENCE</scope>
    <source>
        <strain evidence="5">ATCC 74209</strain>
    </source>
</reference>
<dbReference type="SUPFAM" id="SSF81383">
    <property type="entry name" value="F-box domain"/>
    <property type="match status" value="1"/>
</dbReference>
<evidence type="ECO:0000256" key="2">
    <source>
        <dbReference type="ARBA" id="ARBA00022786"/>
    </source>
</evidence>
<dbReference type="EMBL" id="ML993934">
    <property type="protein sequence ID" value="KAF2202514.1"/>
    <property type="molecule type" value="Genomic_DNA"/>
</dbReference>
<feature type="region of interest" description="Disordered" evidence="3">
    <location>
        <begin position="343"/>
        <end position="377"/>
    </location>
</feature>
<comment type="pathway">
    <text evidence="1">Protein modification; protein ubiquitination.</text>
</comment>
<dbReference type="Proteomes" id="UP000799536">
    <property type="component" value="Unassembled WGS sequence"/>
</dbReference>
<dbReference type="PANTHER" id="PTHR10706">
    <property type="entry name" value="F-BOX FAMILY PROTEIN"/>
    <property type="match status" value="1"/>
</dbReference>
<sequence>MAEETSPALLTLPSELVTLILSFLSPTDLAAVSEVNKFFKDHAFQDTLWHAFVQSSVPGITVPKPESSTWRQLFISHHPFWFIPKNKVWFGDNTHIGKLIIARYDHRLDTIEAYALVAERRTPDTPHWDWAPDAIVHTFSPRLQLDLNSPVLRLVANSFAAPRGYGRQLLQKEFPMDVHGALRSSLPNLYSNLFLNRELPGSAITPSTRAWPPSIIPSSGRVRNESATEFRDIGHRPTTLSELSTNTFRIRKWMEFMSQPHRPEGWGGFGVRVGEDVTTFATLPEECYVPTEKKPYQGIWCGDYAGHGCEFLLITQPDHPKPLPAQAEVMLKVLERDNSVSTEASWSTAPMDLNAAGGNSSGHDGSSSESVHDDDEDGRYQGRIEAIKLTGDPNVPRGEYTFIAPDIGPDGLLRVAHEELFKGARVVRALGHIASRGFRDDKYIPSQLILLSHDKIAQFWETYNHVSFYQRVNIDEFTRPV</sequence>
<feature type="compositionally biased region" description="Low complexity" evidence="3">
    <location>
        <begin position="354"/>
        <end position="369"/>
    </location>
</feature>
<accession>A0A9P4JQF9</accession>
<name>A0A9P4JQF9_9PLEO</name>
<dbReference type="Pfam" id="PF12014">
    <property type="entry name" value="Cyclin_D1_bind"/>
    <property type="match status" value="1"/>
</dbReference>
<evidence type="ECO:0000313" key="5">
    <source>
        <dbReference type="EMBL" id="KAF2202514.1"/>
    </source>
</evidence>
<dbReference type="OrthoDB" id="722566at2759"/>
<organism evidence="5 6">
    <name type="scientific">Delitschia confertaspora ATCC 74209</name>
    <dbReference type="NCBI Taxonomy" id="1513339"/>
    <lineage>
        <taxon>Eukaryota</taxon>
        <taxon>Fungi</taxon>
        <taxon>Dikarya</taxon>
        <taxon>Ascomycota</taxon>
        <taxon>Pezizomycotina</taxon>
        <taxon>Dothideomycetes</taxon>
        <taxon>Pleosporomycetidae</taxon>
        <taxon>Pleosporales</taxon>
        <taxon>Delitschiaceae</taxon>
        <taxon>Delitschia</taxon>
    </lineage>
</organism>
<evidence type="ECO:0000313" key="6">
    <source>
        <dbReference type="Proteomes" id="UP000799536"/>
    </source>
</evidence>
<dbReference type="PANTHER" id="PTHR10706:SF130">
    <property type="entry name" value="F-BOX ONLY PROTEIN 31"/>
    <property type="match status" value="1"/>
</dbReference>
<keyword evidence="6" id="KW-1185">Reference proteome</keyword>
<dbReference type="Pfam" id="PF12937">
    <property type="entry name" value="F-box-like"/>
    <property type="match status" value="1"/>
</dbReference>
<dbReference type="InterPro" id="IPR036047">
    <property type="entry name" value="F-box-like_dom_sf"/>
</dbReference>
<dbReference type="SMART" id="SM00256">
    <property type="entry name" value="FBOX"/>
    <property type="match status" value="1"/>
</dbReference>
<dbReference type="InterPro" id="IPR001810">
    <property type="entry name" value="F-box_dom"/>
</dbReference>
<dbReference type="Gene3D" id="1.20.1280.50">
    <property type="match status" value="1"/>
</dbReference>
<evidence type="ECO:0000259" key="4">
    <source>
        <dbReference type="PROSITE" id="PS50181"/>
    </source>
</evidence>
<dbReference type="PROSITE" id="PS50181">
    <property type="entry name" value="FBOX"/>
    <property type="match status" value="1"/>
</dbReference>
<evidence type="ECO:0000256" key="1">
    <source>
        <dbReference type="ARBA" id="ARBA00004906"/>
    </source>
</evidence>
<keyword evidence="2" id="KW-0833">Ubl conjugation pathway</keyword>
<evidence type="ECO:0000256" key="3">
    <source>
        <dbReference type="SAM" id="MobiDB-lite"/>
    </source>
</evidence>
<dbReference type="AlphaFoldDB" id="A0A9P4JQF9"/>
<comment type="caution">
    <text evidence="5">The sequence shown here is derived from an EMBL/GenBank/DDBJ whole genome shotgun (WGS) entry which is preliminary data.</text>
</comment>
<protein>
    <submittedName>
        <fullName evidence="5">F-box domain-containing protein</fullName>
    </submittedName>
</protein>
<dbReference type="InterPro" id="IPR045048">
    <property type="entry name" value="FBXO31/39"/>
</dbReference>
<gene>
    <name evidence="5" type="ORF">GQ43DRAFT_413561</name>
</gene>